<keyword evidence="5" id="KW-0067">ATP-binding</keyword>
<dbReference type="Pfam" id="PF04408">
    <property type="entry name" value="WHD_HA2"/>
    <property type="match status" value="1"/>
</dbReference>
<dbReference type="InterPro" id="IPR048333">
    <property type="entry name" value="HA2_WH"/>
</dbReference>
<feature type="region of interest" description="Disordered" evidence="7">
    <location>
        <begin position="361"/>
        <end position="388"/>
    </location>
</feature>
<accession>A0A420HFY7</accession>
<comment type="catalytic activity">
    <reaction evidence="6">
        <text>ATP + H2O = ADP + phosphate + H(+)</text>
        <dbReference type="Rhea" id="RHEA:13065"/>
        <dbReference type="ChEBI" id="CHEBI:15377"/>
        <dbReference type="ChEBI" id="CHEBI:15378"/>
        <dbReference type="ChEBI" id="CHEBI:30616"/>
        <dbReference type="ChEBI" id="CHEBI:43474"/>
        <dbReference type="ChEBI" id="CHEBI:456216"/>
        <dbReference type="EC" id="3.6.4.13"/>
    </reaction>
</comment>
<dbReference type="InterPro" id="IPR001650">
    <property type="entry name" value="Helicase_C-like"/>
</dbReference>
<dbReference type="PANTHER" id="PTHR18934:SF118">
    <property type="entry name" value="ATP-DEPENDENT RNA HELICASE DHX33"/>
    <property type="match status" value="1"/>
</dbReference>
<organism evidence="10 11">
    <name type="scientific">Golovinomyces cichoracearum</name>
    <dbReference type="NCBI Taxonomy" id="62708"/>
    <lineage>
        <taxon>Eukaryota</taxon>
        <taxon>Fungi</taxon>
        <taxon>Dikarya</taxon>
        <taxon>Ascomycota</taxon>
        <taxon>Pezizomycotina</taxon>
        <taxon>Leotiomycetes</taxon>
        <taxon>Erysiphales</taxon>
        <taxon>Erysiphaceae</taxon>
        <taxon>Golovinomyces</taxon>
    </lineage>
</organism>
<dbReference type="PROSITE" id="PS51192">
    <property type="entry name" value="HELICASE_ATP_BIND_1"/>
    <property type="match status" value="1"/>
</dbReference>
<evidence type="ECO:0000256" key="2">
    <source>
        <dbReference type="ARBA" id="ARBA00022741"/>
    </source>
</evidence>
<feature type="domain" description="Helicase C-terminal" evidence="9">
    <location>
        <begin position="475"/>
        <end position="652"/>
    </location>
</feature>
<dbReference type="PROSITE" id="PS00690">
    <property type="entry name" value="DEAH_ATP_HELICASE"/>
    <property type="match status" value="1"/>
</dbReference>
<dbReference type="AlphaFoldDB" id="A0A420HFY7"/>
<dbReference type="Pfam" id="PF00270">
    <property type="entry name" value="DEAD"/>
    <property type="match status" value="1"/>
</dbReference>
<keyword evidence="2" id="KW-0547">Nucleotide-binding</keyword>
<dbReference type="Proteomes" id="UP000285405">
    <property type="component" value="Unassembled WGS sequence"/>
</dbReference>
<feature type="region of interest" description="Disordered" evidence="7">
    <location>
        <begin position="404"/>
        <end position="441"/>
    </location>
</feature>
<name>A0A420HFY7_9PEZI</name>
<dbReference type="InterPro" id="IPR007502">
    <property type="entry name" value="Helicase-assoc_dom"/>
</dbReference>
<dbReference type="SUPFAM" id="SSF52540">
    <property type="entry name" value="P-loop containing nucleoside triphosphate hydrolases"/>
    <property type="match status" value="1"/>
</dbReference>
<dbReference type="Pfam" id="PF21010">
    <property type="entry name" value="HA2_C"/>
    <property type="match status" value="1"/>
</dbReference>
<dbReference type="GO" id="GO:0005730">
    <property type="term" value="C:nucleolus"/>
    <property type="evidence" value="ECO:0007669"/>
    <property type="project" value="TreeGrafter"/>
</dbReference>
<feature type="compositionally biased region" description="Polar residues" evidence="7">
    <location>
        <begin position="378"/>
        <end position="387"/>
    </location>
</feature>
<dbReference type="Gene3D" id="1.20.120.1080">
    <property type="match status" value="1"/>
</dbReference>
<evidence type="ECO:0000256" key="3">
    <source>
        <dbReference type="ARBA" id="ARBA00022801"/>
    </source>
</evidence>
<dbReference type="CDD" id="cd18791">
    <property type="entry name" value="SF2_C_RHA"/>
    <property type="match status" value="1"/>
</dbReference>
<feature type="compositionally biased region" description="Low complexity" evidence="7">
    <location>
        <begin position="406"/>
        <end position="420"/>
    </location>
</feature>
<feature type="domain" description="Helicase ATP-binding" evidence="8">
    <location>
        <begin position="154"/>
        <end position="348"/>
    </location>
</feature>
<evidence type="ECO:0000259" key="9">
    <source>
        <dbReference type="PROSITE" id="PS51194"/>
    </source>
</evidence>
<evidence type="ECO:0000256" key="6">
    <source>
        <dbReference type="ARBA" id="ARBA00047984"/>
    </source>
</evidence>
<dbReference type="GO" id="GO:0005524">
    <property type="term" value="F:ATP binding"/>
    <property type="evidence" value="ECO:0007669"/>
    <property type="project" value="UniProtKB-KW"/>
</dbReference>
<dbReference type="GO" id="GO:1990904">
    <property type="term" value="C:ribonucleoprotein complex"/>
    <property type="evidence" value="ECO:0007669"/>
    <property type="project" value="UniProtKB-ARBA"/>
</dbReference>
<dbReference type="Pfam" id="PF07717">
    <property type="entry name" value="OB_NTP_bind"/>
    <property type="match status" value="1"/>
</dbReference>
<dbReference type="InterPro" id="IPR002464">
    <property type="entry name" value="DNA/RNA_helicase_DEAH_CS"/>
</dbReference>
<keyword evidence="4 10" id="KW-0347">Helicase</keyword>
<dbReference type="PROSITE" id="PS51194">
    <property type="entry name" value="HELICASE_CTER"/>
    <property type="match status" value="1"/>
</dbReference>
<proteinExistence type="predicted"/>
<dbReference type="FunFam" id="3.40.50.300:FF:000145">
    <property type="entry name" value="probable ATP-dependent RNA helicase DHX40"/>
    <property type="match status" value="1"/>
</dbReference>
<feature type="compositionally biased region" description="Polar residues" evidence="7">
    <location>
        <begin position="427"/>
        <end position="441"/>
    </location>
</feature>
<dbReference type="GO" id="GO:0003725">
    <property type="term" value="F:double-stranded RNA binding"/>
    <property type="evidence" value="ECO:0007669"/>
    <property type="project" value="TreeGrafter"/>
</dbReference>
<evidence type="ECO:0000313" key="10">
    <source>
        <dbReference type="EMBL" id="RKF56313.1"/>
    </source>
</evidence>
<dbReference type="GO" id="GO:0003724">
    <property type="term" value="F:RNA helicase activity"/>
    <property type="evidence" value="ECO:0007669"/>
    <property type="project" value="UniProtKB-EC"/>
</dbReference>
<dbReference type="InterPro" id="IPR011709">
    <property type="entry name" value="DEAD-box_helicase_OB_fold"/>
</dbReference>
<evidence type="ECO:0000256" key="1">
    <source>
        <dbReference type="ARBA" id="ARBA00012552"/>
    </source>
</evidence>
<feature type="region of interest" description="Disordered" evidence="7">
    <location>
        <begin position="81"/>
        <end position="112"/>
    </location>
</feature>
<dbReference type="PANTHER" id="PTHR18934">
    <property type="entry name" value="ATP-DEPENDENT RNA HELICASE"/>
    <property type="match status" value="1"/>
</dbReference>
<dbReference type="InterPro" id="IPR027417">
    <property type="entry name" value="P-loop_NTPase"/>
</dbReference>
<dbReference type="InterPro" id="IPR011545">
    <property type="entry name" value="DEAD/DEAH_box_helicase_dom"/>
</dbReference>
<protein>
    <recommendedName>
        <fullName evidence="1">RNA helicase</fullName>
        <ecNumber evidence="1">3.6.4.13</ecNumber>
    </recommendedName>
</protein>
<dbReference type="SMART" id="SM00490">
    <property type="entry name" value="HELICc"/>
    <property type="match status" value="1"/>
</dbReference>
<dbReference type="SMART" id="SM00487">
    <property type="entry name" value="DEXDc"/>
    <property type="match status" value="1"/>
</dbReference>
<sequence>MGRKTQASESTNNKISQLKLIAERLSLPEKDFVLDSVNRKKTTGTKRLRDGSPKVSLNVTLESKVKELVANSAISVNPLRHGGLDDHLDPKTSHNVRSSDSTAGFNVQQSTKMPCKQDLLSGPSKSSNGCGFAGDRFLANRKKLPIWSKQSEIRSSLSHRDVLLLKGDTGSGKSTQVPQFLCHESWCRQRKVNIKLQNEKEENHSIGGIIAVTQPRRIAAITLAKRVAHEMGSSIQMKGYKNAGLVGYSVRFDKFSPVGMKIKFVTEGTLLQEMLLDPYLKQYSAIIVDEIHERSVDVDLILGFLKNIVYGDKSGRGGIPLKVVIMSATLDLDSIQRFFTDSTPQRITQLGSDCIKAISPHNSDANSGEIEPRESHQKSNPHLNDSIYSDIGDLSNSEKYKIPEISNTSKSKNPQSSSSKVLANAVTKESMQKTLNPTENFDQNSSISMTFVEGRQYNVEIIYETKPTSDYISRMLQIIMQTHVKEPLPGDILAFLTGQEEIETLQAELQSYSEQLSKTLPRMKVLPLYGSLSAQAQQEAFEKVKEKFTRKVVLATNIAETSVTVSGVRYVVDCGKSKVKQYRPRLGLESLLEKPISKVSAIQRAGRAGREAEGKCYRLYTEQDYNKLDMNEVPEILRSDVVEAVLKMKARGVGDILGFPLMDSPKILAMEKALVRLHLMDALNNDGDLTEIGKKIARFPLPASYGRVLAAVENSESNYILDLIDIISCLTTDSEIFLQPRSEEDRELVEDFRKDIHHRDGDVITLLQTMQRYTAETTNRNDWCQKRMISLRAMKMALQIRKQLRQICYSMNLLKEVPPPDPQPVTPSSPDRCRVILKIFLKAFATNTALMAPNGGYITTQGKNPITIHPSSVLYGQQLEAIMFLDHIFTAKSYARRVSAIEAPWILEALTM</sequence>
<dbReference type="SMART" id="SM00847">
    <property type="entry name" value="HA2"/>
    <property type="match status" value="1"/>
</dbReference>
<dbReference type="GO" id="GO:0016787">
    <property type="term" value="F:hydrolase activity"/>
    <property type="evidence" value="ECO:0007669"/>
    <property type="project" value="UniProtKB-KW"/>
</dbReference>
<feature type="compositionally biased region" description="Basic and acidic residues" evidence="7">
    <location>
        <begin position="82"/>
        <end position="92"/>
    </location>
</feature>
<dbReference type="Pfam" id="PF00271">
    <property type="entry name" value="Helicase_C"/>
    <property type="match status" value="1"/>
</dbReference>
<keyword evidence="3" id="KW-0378">Hydrolase</keyword>
<evidence type="ECO:0000256" key="5">
    <source>
        <dbReference type="ARBA" id="ARBA00022840"/>
    </source>
</evidence>
<dbReference type="OrthoDB" id="10253254at2759"/>
<dbReference type="EMBL" id="MCBR01019774">
    <property type="protein sequence ID" value="RKF56313.1"/>
    <property type="molecule type" value="Genomic_DNA"/>
</dbReference>
<feature type="compositionally biased region" description="Polar residues" evidence="7">
    <location>
        <begin position="93"/>
        <end position="112"/>
    </location>
</feature>
<dbReference type="EC" id="3.6.4.13" evidence="1"/>
<dbReference type="InterPro" id="IPR014001">
    <property type="entry name" value="Helicase_ATP-bd"/>
</dbReference>
<dbReference type="GO" id="GO:0045943">
    <property type="term" value="P:positive regulation of transcription by RNA polymerase I"/>
    <property type="evidence" value="ECO:0007669"/>
    <property type="project" value="TreeGrafter"/>
</dbReference>
<evidence type="ECO:0000259" key="8">
    <source>
        <dbReference type="PROSITE" id="PS51192"/>
    </source>
</evidence>
<evidence type="ECO:0000256" key="4">
    <source>
        <dbReference type="ARBA" id="ARBA00022806"/>
    </source>
</evidence>
<evidence type="ECO:0000256" key="7">
    <source>
        <dbReference type="SAM" id="MobiDB-lite"/>
    </source>
</evidence>
<dbReference type="Gene3D" id="3.40.50.300">
    <property type="entry name" value="P-loop containing nucleotide triphosphate hydrolases"/>
    <property type="match status" value="2"/>
</dbReference>
<gene>
    <name evidence="10" type="ORF">GcC1_197026</name>
</gene>
<comment type="caution">
    <text evidence="10">The sequence shown here is derived from an EMBL/GenBank/DDBJ whole genome shotgun (WGS) entry which is preliminary data.</text>
</comment>
<evidence type="ECO:0000313" key="11">
    <source>
        <dbReference type="Proteomes" id="UP000285405"/>
    </source>
</evidence>
<dbReference type="CDD" id="cd17917">
    <property type="entry name" value="DEXHc_RHA-like"/>
    <property type="match status" value="1"/>
</dbReference>
<reference evidence="10 11" key="1">
    <citation type="journal article" date="2018" name="BMC Genomics">
        <title>Comparative genome analyses reveal sequence features reflecting distinct modes of host-adaptation between dicot and monocot powdery mildew.</title>
        <authorList>
            <person name="Wu Y."/>
            <person name="Ma X."/>
            <person name="Pan Z."/>
            <person name="Kale S.D."/>
            <person name="Song Y."/>
            <person name="King H."/>
            <person name="Zhang Q."/>
            <person name="Presley C."/>
            <person name="Deng X."/>
            <person name="Wei C.I."/>
            <person name="Xiao S."/>
        </authorList>
    </citation>
    <scope>NUCLEOTIDE SEQUENCE [LARGE SCALE GENOMIC DNA]</scope>
    <source>
        <strain evidence="10">UCSC1</strain>
    </source>
</reference>